<proteinExistence type="inferred from homology"/>
<dbReference type="InterPro" id="IPR050309">
    <property type="entry name" value="Type-B_Carboxylest/Lipase"/>
</dbReference>
<dbReference type="EMBL" id="KN714712">
    <property type="protein sequence ID" value="KUI58381.1"/>
    <property type="molecule type" value="Genomic_DNA"/>
</dbReference>
<evidence type="ECO:0000256" key="2">
    <source>
        <dbReference type="ARBA" id="ARBA00022801"/>
    </source>
</evidence>
<dbReference type="InterPro" id="IPR029058">
    <property type="entry name" value="AB_hydrolase_fold"/>
</dbReference>
<evidence type="ECO:0000256" key="3">
    <source>
        <dbReference type="RuleBase" id="RU361235"/>
    </source>
</evidence>
<feature type="chain" id="PRO_5008443786" description="Carboxylic ester hydrolase" evidence="3">
    <location>
        <begin position="22"/>
        <end position="545"/>
    </location>
</feature>
<evidence type="ECO:0000259" key="4">
    <source>
        <dbReference type="Pfam" id="PF00135"/>
    </source>
</evidence>
<reference evidence="6" key="1">
    <citation type="submission" date="2014-12" db="EMBL/GenBank/DDBJ databases">
        <title>Genome Sequence of Valsa Canker Pathogens Uncovers a Specific Adaption of Colonization on Woody Bark.</title>
        <authorList>
            <person name="Yin Z."/>
            <person name="Liu H."/>
            <person name="Gao X."/>
            <person name="Li Z."/>
            <person name="Song N."/>
            <person name="Ke X."/>
            <person name="Dai Q."/>
            <person name="Wu Y."/>
            <person name="Sun Y."/>
            <person name="Xu J.-R."/>
            <person name="Kang Z.K."/>
            <person name="Wang L."/>
            <person name="Huang L."/>
        </authorList>
    </citation>
    <scope>NUCLEOTIDE SEQUENCE [LARGE SCALE GENOMIC DNA]</scope>
    <source>
        <strain evidence="6">SXYL134</strain>
    </source>
</reference>
<keyword evidence="3" id="KW-0732">Signal</keyword>
<dbReference type="InterPro" id="IPR002018">
    <property type="entry name" value="CarbesteraseB"/>
</dbReference>
<dbReference type="GO" id="GO:0016787">
    <property type="term" value="F:hydrolase activity"/>
    <property type="evidence" value="ECO:0007669"/>
    <property type="project" value="UniProtKB-KW"/>
</dbReference>
<name>A0A194V3G1_CYTMA</name>
<dbReference type="PANTHER" id="PTHR11559">
    <property type="entry name" value="CARBOXYLESTERASE"/>
    <property type="match status" value="1"/>
</dbReference>
<protein>
    <recommendedName>
        <fullName evidence="3">Carboxylic ester hydrolase</fullName>
        <ecNumber evidence="3">3.1.1.-</ecNumber>
    </recommendedName>
</protein>
<dbReference type="Pfam" id="PF00135">
    <property type="entry name" value="COesterase"/>
    <property type="match status" value="1"/>
</dbReference>
<evidence type="ECO:0000256" key="1">
    <source>
        <dbReference type="ARBA" id="ARBA00005964"/>
    </source>
</evidence>
<organism evidence="5 6">
    <name type="scientific">Cytospora mali</name>
    <name type="common">Apple Valsa canker fungus</name>
    <name type="synonym">Valsa mali</name>
    <dbReference type="NCBI Taxonomy" id="578113"/>
    <lineage>
        <taxon>Eukaryota</taxon>
        <taxon>Fungi</taxon>
        <taxon>Dikarya</taxon>
        <taxon>Ascomycota</taxon>
        <taxon>Pezizomycotina</taxon>
        <taxon>Sordariomycetes</taxon>
        <taxon>Sordariomycetidae</taxon>
        <taxon>Diaporthales</taxon>
        <taxon>Cytosporaceae</taxon>
        <taxon>Cytospora</taxon>
    </lineage>
</organism>
<dbReference type="InterPro" id="IPR019826">
    <property type="entry name" value="Carboxylesterase_B_AS"/>
</dbReference>
<accession>A0A194V3G1</accession>
<dbReference type="PROSITE" id="PS00122">
    <property type="entry name" value="CARBOXYLESTERASE_B_1"/>
    <property type="match status" value="1"/>
</dbReference>
<dbReference type="Gene3D" id="3.40.50.1820">
    <property type="entry name" value="alpha/beta hydrolase"/>
    <property type="match status" value="1"/>
</dbReference>
<feature type="domain" description="Carboxylesterase type B" evidence="4">
    <location>
        <begin position="44"/>
        <end position="496"/>
    </location>
</feature>
<dbReference type="Proteomes" id="UP000078576">
    <property type="component" value="Unassembled WGS sequence"/>
</dbReference>
<comment type="similarity">
    <text evidence="1 3">Belongs to the type-B carboxylesterase/lipase family.</text>
</comment>
<dbReference type="OrthoDB" id="408631at2759"/>
<dbReference type="STRING" id="694573.A0A194V3G1"/>
<keyword evidence="2 3" id="KW-0378">Hydrolase</keyword>
<feature type="signal peptide" evidence="3">
    <location>
        <begin position="1"/>
        <end position="21"/>
    </location>
</feature>
<sequence>MQLPRGSHLALIFSLASSITAKSPSHSSVPIIDLGYVQYAGYANETAGINYYRGIKYASAPTGPLRWQKPSPIEADPTYTGQIIQATTQAPACFQALPTYLPRSFSETPQGQSEDCLILDVLVPSEPSSENLPVMLQIHGGGYGVGNALTFPGDAMVNASDGGLIYVSIQYRLNIFGFLAGSEVKENGVQNAGLYDQRAAIEWVQRHISAFGGDPSKITIWGGSAGGSSVTYQLMAAGGFGVPPFRAAIAEYPWWQPLLNSSTQEIQYDLALQASGCSDINCLRQLSSDDLASAGQADLNNSYRHTGDGYGTFWFGPVVDGEFIQDLPDVAFKKGNYYKVPLLVDREGYEGDIFSNGSQTTQIEETMDAQNLFPSAGPAFFSRLYQLYPRSAYNSTFFQRQSWFGDFIINCPTYQITASAVDQTSNSSAVFKLVFDAGTQLHGATSAFLASNITGWPSANNHTLAAIMSSYWISFATALDPNPLRTAEAPFWPSYVSDGAGSAAEGESVGFEVLEVTYGGIQAVEDPDARIQCEFFLNKGYTLRN</sequence>
<dbReference type="SUPFAM" id="SSF53474">
    <property type="entry name" value="alpha/beta-Hydrolases"/>
    <property type="match status" value="1"/>
</dbReference>
<evidence type="ECO:0000313" key="5">
    <source>
        <dbReference type="EMBL" id="KUI58381.1"/>
    </source>
</evidence>
<gene>
    <name evidence="5" type="ORF">VP1G_05677</name>
</gene>
<keyword evidence="6" id="KW-1185">Reference proteome</keyword>
<dbReference type="AlphaFoldDB" id="A0A194V3G1"/>
<dbReference type="EC" id="3.1.1.-" evidence="3"/>
<evidence type="ECO:0000313" key="6">
    <source>
        <dbReference type="Proteomes" id="UP000078576"/>
    </source>
</evidence>